<evidence type="ECO:0000313" key="3">
    <source>
        <dbReference type="Proteomes" id="UP000826195"/>
    </source>
</evidence>
<evidence type="ECO:0000256" key="1">
    <source>
        <dbReference type="SAM" id="MobiDB-lite"/>
    </source>
</evidence>
<sequence length="150" mass="16927">MKVGIISVELKEGLSLREMEEFYSVSCKSITTMRRAQFGKIFKSGDVDPATSTISSPAAEGWQEEPRALPLPEPRPVVVASSPAPEGISEPVYIERRLKAHWDNLQNQTVMKKKKKKRRSPRQLQMDDYEGVDSRSPKRPWGEIVSSSLI</sequence>
<dbReference type="Proteomes" id="UP000826195">
    <property type="component" value="Unassembled WGS sequence"/>
</dbReference>
<organism evidence="2 3">
    <name type="scientific">Cotesia glomerata</name>
    <name type="common">Lepidopteran parasitic wasp</name>
    <name type="synonym">Apanteles glomeratus</name>
    <dbReference type="NCBI Taxonomy" id="32391"/>
    <lineage>
        <taxon>Eukaryota</taxon>
        <taxon>Metazoa</taxon>
        <taxon>Ecdysozoa</taxon>
        <taxon>Arthropoda</taxon>
        <taxon>Hexapoda</taxon>
        <taxon>Insecta</taxon>
        <taxon>Pterygota</taxon>
        <taxon>Neoptera</taxon>
        <taxon>Endopterygota</taxon>
        <taxon>Hymenoptera</taxon>
        <taxon>Apocrita</taxon>
        <taxon>Ichneumonoidea</taxon>
        <taxon>Braconidae</taxon>
        <taxon>Microgastrinae</taxon>
        <taxon>Cotesia</taxon>
    </lineage>
</organism>
<protein>
    <submittedName>
        <fullName evidence="2">Uncharacterized protein</fullName>
    </submittedName>
</protein>
<name>A0AAV7IKW5_COTGL</name>
<feature type="region of interest" description="Disordered" evidence="1">
    <location>
        <begin position="46"/>
        <end position="83"/>
    </location>
</feature>
<proteinExistence type="predicted"/>
<evidence type="ECO:0000313" key="2">
    <source>
        <dbReference type="EMBL" id="KAH0553782.1"/>
    </source>
</evidence>
<comment type="caution">
    <text evidence="2">The sequence shown here is derived from an EMBL/GenBank/DDBJ whole genome shotgun (WGS) entry which is preliminary data.</text>
</comment>
<accession>A0AAV7IKW5</accession>
<dbReference type="EMBL" id="JAHXZJ010001119">
    <property type="protein sequence ID" value="KAH0553782.1"/>
    <property type="molecule type" value="Genomic_DNA"/>
</dbReference>
<reference evidence="2 3" key="1">
    <citation type="journal article" date="2021" name="J. Hered.">
        <title>A chromosome-level genome assembly of the parasitoid wasp, Cotesia glomerata (Hymenoptera: Braconidae).</title>
        <authorList>
            <person name="Pinto B.J."/>
            <person name="Weis J.J."/>
            <person name="Gamble T."/>
            <person name="Ode P.J."/>
            <person name="Paul R."/>
            <person name="Zaspel J.M."/>
        </authorList>
    </citation>
    <scope>NUCLEOTIDE SEQUENCE [LARGE SCALE GENOMIC DNA]</scope>
    <source>
        <strain evidence="2">CgM1</strain>
    </source>
</reference>
<feature type="compositionally biased region" description="Basic residues" evidence="1">
    <location>
        <begin position="111"/>
        <end position="121"/>
    </location>
</feature>
<dbReference type="AlphaFoldDB" id="A0AAV7IKW5"/>
<keyword evidence="3" id="KW-1185">Reference proteome</keyword>
<feature type="region of interest" description="Disordered" evidence="1">
    <location>
        <begin position="105"/>
        <end position="150"/>
    </location>
</feature>
<gene>
    <name evidence="2" type="ORF">KQX54_004272</name>
</gene>